<gene>
    <name evidence="2" type="ORF">PSM7751_01616</name>
</gene>
<organism evidence="2 3">
    <name type="scientific">Pseudooceanicola marinus</name>
    <dbReference type="NCBI Taxonomy" id="396013"/>
    <lineage>
        <taxon>Bacteria</taxon>
        <taxon>Pseudomonadati</taxon>
        <taxon>Pseudomonadota</taxon>
        <taxon>Alphaproteobacteria</taxon>
        <taxon>Rhodobacterales</taxon>
        <taxon>Paracoccaceae</taxon>
        <taxon>Pseudooceanicola</taxon>
    </lineage>
</organism>
<feature type="transmembrane region" description="Helical" evidence="1">
    <location>
        <begin position="111"/>
        <end position="130"/>
    </location>
</feature>
<feature type="transmembrane region" description="Helical" evidence="1">
    <location>
        <begin position="308"/>
        <end position="326"/>
    </location>
</feature>
<accession>A0A1X6Z0X8</accession>
<feature type="transmembrane region" description="Helical" evidence="1">
    <location>
        <begin position="209"/>
        <end position="233"/>
    </location>
</feature>
<feature type="transmembrane region" description="Helical" evidence="1">
    <location>
        <begin position="6"/>
        <end position="30"/>
    </location>
</feature>
<keyword evidence="1" id="KW-0472">Membrane</keyword>
<reference evidence="3" key="1">
    <citation type="submission" date="2017-03" db="EMBL/GenBank/DDBJ databases">
        <authorList>
            <person name="Rodrigo-Torres L."/>
            <person name="Arahal R.D."/>
            <person name="Lucena T."/>
        </authorList>
    </citation>
    <scope>NUCLEOTIDE SEQUENCE [LARGE SCALE GENOMIC DNA]</scope>
    <source>
        <strain evidence="3">CECT 7751</strain>
    </source>
</reference>
<evidence type="ECO:0000313" key="3">
    <source>
        <dbReference type="Proteomes" id="UP000193963"/>
    </source>
</evidence>
<dbReference type="RefSeq" id="WP_085887498.1">
    <property type="nucleotide sequence ID" value="NZ_FWFN01000003.1"/>
</dbReference>
<evidence type="ECO:0000313" key="2">
    <source>
        <dbReference type="EMBL" id="SLN37013.1"/>
    </source>
</evidence>
<feature type="transmembrane region" description="Helical" evidence="1">
    <location>
        <begin position="142"/>
        <end position="159"/>
    </location>
</feature>
<keyword evidence="3" id="KW-1185">Reference proteome</keyword>
<dbReference type="AlphaFoldDB" id="A0A1X6Z0X8"/>
<feature type="transmembrane region" description="Helical" evidence="1">
    <location>
        <begin position="179"/>
        <end position="202"/>
    </location>
</feature>
<keyword evidence="1" id="KW-1133">Transmembrane helix</keyword>
<evidence type="ECO:0000256" key="1">
    <source>
        <dbReference type="SAM" id="Phobius"/>
    </source>
</evidence>
<dbReference type="OrthoDB" id="7993201at2"/>
<evidence type="ECO:0008006" key="4">
    <source>
        <dbReference type="Google" id="ProtNLM"/>
    </source>
</evidence>
<feature type="transmembrane region" description="Helical" evidence="1">
    <location>
        <begin position="253"/>
        <end position="277"/>
    </location>
</feature>
<keyword evidence="1" id="KW-0812">Transmembrane</keyword>
<dbReference type="EMBL" id="FWFN01000003">
    <property type="protein sequence ID" value="SLN37013.1"/>
    <property type="molecule type" value="Genomic_DNA"/>
</dbReference>
<proteinExistence type="predicted"/>
<name>A0A1X6Z0X8_9RHOB</name>
<feature type="transmembrane region" description="Helical" evidence="1">
    <location>
        <begin position="84"/>
        <end position="105"/>
    </location>
</feature>
<dbReference type="Proteomes" id="UP000193963">
    <property type="component" value="Unassembled WGS sequence"/>
</dbReference>
<feature type="transmembrane region" description="Helical" evidence="1">
    <location>
        <begin position="333"/>
        <end position="354"/>
    </location>
</feature>
<feature type="transmembrane region" description="Helical" evidence="1">
    <location>
        <begin position="284"/>
        <end position="302"/>
    </location>
</feature>
<protein>
    <recommendedName>
        <fullName evidence="4">Glycosyltransferase RgtA/B/C/D-like domain-containing protein</fullName>
    </recommendedName>
</protein>
<sequence length="515" mass="54160">MNRSETGRIIALLIGILAVEAGLIGLAGGFRFNAQAPQMLQLAELVLRSAGGQVAHLDFSSPLGSWSFAPAGLLMRAGMSAGEAMLWAQWGLAVLIAPAVVWIAWSRLAFWPSLALVLLCVTVPLALVPGGTDPVLSLAAQASRWAWALAFLVIPVVLFPPIQGRAGDWADAVVLGLPMAALVMVKPGFALALLPACVLGLLLSGRGRLLLRALLLALAVLALVTLVAGAAYWPAYGRDLLAAAQGAPSGDRFGHILLSPAQTLGTVSALAAVGLLWAMRGRSASGSTLLLLLPGFAWMSYQSAGHDALWLAVLGVVLLGLPGPEVDPDRERILRSLGGVMLVLIGPVLLNLGYSPVRHAVQPAARYSEVGAGQSGLFAPTRDLDRASVLTPWDTRASGHFAGRPLPDCRVAEGHLAYVTRMAAVMGASPALDGQMPFVADEMAPQWWVLGWAPLPGSAPQVHGGLPGYDVARYLLVPLCAISPEVRDRILSRIDPDSVTLIEGSPLYRLYQIDR</sequence>